<dbReference type="AlphaFoldDB" id="A0A3R6V6A5"/>
<keyword evidence="2" id="KW-1185">Reference proteome</keyword>
<dbReference type="EMBL" id="QUSY01001186">
    <property type="protein sequence ID" value="RHY25793.1"/>
    <property type="molecule type" value="Genomic_DNA"/>
</dbReference>
<dbReference type="VEuPathDB" id="FungiDB:H310_12639"/>
<evidence type="ECO:0000313" key="1">
    <source>
        <dbReference type="EMBL" id="RHY25793.1"/>
    </source>
</evidence>
<protein>
    <submittedName>
        <fullName evidence="1">Uncharacterized protein</fullName>
    </submittedName>
</protein>
<comment type="caution">
    <text evidence="1">The sequence shown here is derived from an EMBL/GenBank/DDBJ whole genome shotgun (WGS) entry which is preliminary data.</text>
</comment>
<proteinExistence type="predicted"/>
<gene>
    <name evidence="1" type="ORF">DYB32_008091</name>
</gene>
<dbReference type="Proteomes" id="UP000285060">
    <property type="component" value="Unassembled WGS sequence"/>
</dbReference>
<accession>A0A3R6V6A5</accession>
<feature type="non-terminal residue" evidence="1">
    <location>
        <position position="1"/>
    </location>
</feature>
<name>A0A3R6V6A5_9STRA</name>
<sequence>PSRSCRLGLDALASDPSIDAQHKPRSTTRPKSAVHLMKHAIQVAGAKLRYVMLSATVVVSLTTSIASTTQPQDRPHVVSENHNHILQYARKIQAEKDRRKNVVHRKQAMHRIVRCGARRRRSIVTVAIRRYNSITERSVEYIFHCLRHQAIENVPVHLRPTYESIDVDEYMRFVLPSLRARCVDRTACRLVHLDDDDRRPFLNAQPNGYDAGWDRTALGVLWVRRSRVGAARVGWFHRSIQVDRAQFTKAVQCLKMTATDVNVLFNVLDFDLDHKIEIGQVCREIRTLQMAKVKKHVPDLMLGGHRTKLRDT</sequence>
<reference evidence="1 2" key="1">
    <citation type="submission" date="2018-08" db="EMBL/GenBank/DDBJ databases">
        <title>Aphanomyces genome sequencing and annotation.</title>
        <authorList>
            <person name="Minardi D."/>
            <person name="Oidtmann B."/>
            <person name="Van Der Giezen M."/>
            <person name="Studholme D.J."/>
        </authorList>
    </citation>
    <scope>NUCLEOTIDE SEQUENCE [LARGE SCALE GENOMIC DNA]</scope>
    <source>
        <strain evidence="1 2">NJM0002</strain>
    </source>
</reference>
<organism evidence="1 2">
    <name type="scientific">Aphanomyces invadans</name>
    <dbReference type="NCBI Taxonomy" id="157072"/>
    <lineage>
        <taxon>Eukaryota</taxon>
        <taxon>Sar</taxon>
        <taxon>Stramenopiles</taxon>
        <taxon>Oomycota</taxon>
        <taxon>Saprolegniomycetes</taxon>
        <taxon>Saprolegniales</taxon>
        <taxon>Verrucalvaceae</taxon>
        <taxon>Aphanomyces</taxon>
    </lineage>
</organism>
<evidence type="ECO:0000313" key="2">
    <source>
        <dbReference type="Proteomes" id="UP000285060"/>
    </source>
</evidence>